<feature type="compositionally biased region" description="Low complexity" evidence="1">
    <location>
        <begin position="486"/>
        <end position="506"/>
    </location>
</feature>
<gene>
    <name evidence="3" type="ORF">EMUR_00430</name>
</gene>
<feature type="region of interest" description="Disordered" evidence="1">
    <location>
        <begin position="486"/>
        <end position="546"/>
    </location>
</feature>
<dbReference type="KEGG" id="emr:EMUR_00430"/>
<keyword evidence="2" id="KW-0812">Transmembrane</keyword>
<reference evidence="3 4" key="1">
    <citation type="journal article" date="2014" name="Genome Announc.">
        <title>Complete Genome Sequence of Ehrlichia muris Strain AS145T, a Model Monocytotropic Ehrlichia Strain.</title>
        <authorList>
            <person name="Thirumalapura N.R."/>
            <person name="Qin X."/>
            <person name="Kuriakose J.A."/>
            <person name="Walker D.H."/>
        </authorList>
    </citation>
    <scope>NUCLEOTIDE SEQUENCE [LARGE SCALE GENOMIC DNA]</scope>
    <source>
        <strain evidence="4">AS154</strain>
    </source>
</reference>
<evidence type="ECO:0000256" key="2">
    <source>
        <dbReference type="SAM" id="Phobius"/>
    </source>
</evidence>
<keyword evidence="2" id="KW-0472">Membrane</keyword>
<name>V9R9W4_9RICK</name>
<keyword evidence="2" id="KW-1133">Transmembrane helix</keyword>
<evidence type="ECO:0000313" key="3">
    <source>
        <dbReference type="EMBL" id="AHC39661.1"/>
    </source>
</evidence>
<organism evidence="3 4">
    <name type="scientific">Ehrlichia muris AS145</name>
    <dbReference type="NCBI Taxonomy" id="1423892"/>
    <lineage>
        <taxon>Bacteria</taxon>
        <taxon>Pseudomonadati</taxon>
        <taxon>Pseudomonadota</taxon>
        <taxon>Alphaproteobacteria</taxon>
        <taxon>Rickettsiales</taxon>
        <taxon>Anaplasmataceae</taxon>
        <taxon>Ehrlichia</taxon>
    </lineage>
</organism>
<feature type="transmembrane region" description="Helical" evidence="2">
    <location>
        <begin position="605"/>
        <end position="627"/>
    </location>
</feature>
<dbReference type="EMBL" id="CP006917">
    <property type="protein sequence ID" value="AHC39661.1"/>
    <property type="molecule type" value="Genomic_DNA"/>
</dbReference>
<sequence length="649" mass="73321">MFTPTETQQKSSFINQEVGRVITDLGSSILPGFSHNILHEVSEQFLKVSYILEHTEEDKPIVTEPICKVLCNFLQFYIVANFIFPYHSNPPAEEIPLIQKSLSFKIHTNNTSKSITINPGSILSQISFDTITIATPLKSVISNLISDQLRHHSIIDLRKPFTLSFSAIFDMQFDLAKLNYHLTTNLPVIKDTSQLYSILNLYYTSTITNILPGNQPTDLKLAVIHIKNPQSRTSQASISTSLVTSNINPTTFIKYLCNTQYTHPDFGIICEVDHKKLNALPNLQECPLKYHKQSPTNSTTAIYELVPNKPTQEKFCKHVLSYINLFNNLYGEQGLKLSIELVLKEETTVELKINPTTELSLKKVHSLELYPNIDLQEILFDICSLPKQNFLSRMFSKKHIDLQIEQVLSKYNIYLHITPSQNISKSTLPSRQTSQIIATQDDSTTESQAESMEHTRSTTCLDDIDKQSSSIDQAIRFKETAIHIFPDSTTETPSQTQPSTSQAVTPITRRDSSSTIASSSLQKKREPFTTQTSHYTRTGEQGTPTLRKATKPLQTNKLIHKNHYKKNMIFAFIGISIFTISSILAYYALSNKFLTNYTDTKINQVVILGILCLSIIALIGTTLYYYIKAPNNLTESTTNIQQNTTAINK</sequence>
<evidence type="ECO:0000313" key="4">
    <source>
        <dbReference type="Proteomes" id="UP000018689"/>
    </source>
</evidence>
<dbReference type="OrthoDB" id="7163305at2"/>
<feature type="region of interest" description="Disordered" evidence="1">
    <location>
        <begin position="424"/>
        <end position="463"/>
    </location>
</feature>
<feature type="compositionally biased region" description="Polar residues" evidence="1">
    <location>
        <begin position="424"/>
        <end position="450"/>
    </location>
</feature>
<feature type="transmembrane region" description="Helical" evidence="2">
    <location>
        <begin position="568"/>
        <end position="589"/>
    </location>
</feature>
<dbReference type="AlphaFoldDB" id="V9R9W4"/>
<accession>V9R9W4</accession>
<dbReference type="HOGENOM" id="CLU_408682_0_0_5"/>
<evidence type="ECO:0000256" key="1">
    <source>
        <dbReference type="SAM" id="MobiDB-lite"/>
    </source>
</evidence>
<protein>
    <submittedName>
        <fullName evidence="3">Uncharacterized protein</fullName>
    </submittedName>
</protein>
<dbReference type="RefSeq" id="WP_024071730.1">
    <property type="nucleotide sequence ID" value="NC_023063.1"/>
</dbReference>
<proteinExistence type="predicted"/>
<dbReference type="Proteomes" id="UP000018689">
    <property type="component" value="Chromosome"/>
</dbReference>
<feature type="compositionally biased region" description="Polar residues" evidence="1">
    <location>
        <begin position="528"/>
        <end position="544"/>
    </location>
</feature>
<keyword evidence="4" id="KW-1185">Reference proteome</keyword>